<comment type="caution">
    <text evidence="1">The sequence shown here is derived from an EMBL/GenBank/DDBJ whole genome shotgun (WGS) entry which is preliminary data.</text>
</comment>
<evidence type="ECO:0000313" key="1">
    <source>
        <dbReference type="EMBL" id="GAI59582.1"/>
    </source>
</evidence>
<reference evidence="1" key="1">
    <citation type="journal article" date="2014" name="Front. Microbiol.">
        <title>High frequency of phylogenetically diverse reductive dehalogenase-homologous genes in deep subseafloor sedimentary metagenomes.</title>
        <authorList>
            <person name="Kawai M."/>
            <person name="Futagami T."/>
            <person name="Toyoda A."/>
            <person name="Takaki Y."/>
            <person name="Nishi S."/>
            <person name="Hori S."/>
            <person name="Arai W."/>
            <person name="Tsubouchi T."/>
            <person name="Morono Y."/>
            <person name="Uchiyama I."/>
            <person name="Ito T."/>
            <person name="Fujiyama A."/>
            <person name="Inagaki F."/>
            <person name="Takami H."/>
        </authorList>
    </citation>
    <scope>NUCLEOTIDE SEQUENCE</scope>
    <source>
        <strain evidence="1">Expedition CK06-06</strain>
    </source>
</reference>
<accession>X1PTM5</accession>
<name>X1PTM5_9ZZZZ</name>
<proteinExistence type="predicted"/>
<dbReference type="EMBL" id="BARW01004048">
    <property type="protein sequence ID" value="GAI59582.1"/>
    <property type="molecule type" value="Genomic_DNA"/>
</dbReference>
<gene>
    <name evidence="1" type="ORF">S12H4_09798</name>
</gene>
<organism evidence="1">
    <name type="scientific">marine sediment metagenome</name>
    <dbReference type="NCBI Taxonomy" id="412755"/>
    <lineage>
        <taxon>unclassified sequences</taxon>
        <taxon>metagenomes</taxon>
        <taxon>ecological metagenomes</taxon>
    </lineage>
</organism>
<dbReference type="AlphaFoldDB" id="X1PTM5"/>
<sequence length="146" mass="16526">GQVYSALEYCTRPTFTQLEGNEREADSIRGEHTIRRWGKWDESPKWQLAESEKKLQSLVSLEKGECPVCGKPIRWNRHPIPFALVESQGGVEITTGYYSLPPTRSPPAQLGGADQRLYGLLKRKHAALLEREEYLEQLALGGDQCK</sequence>
<feature type="non-terminal residue" evidence="1">
    <location>
        <position position="1"/>
    </location>
</feature>
<protein>
    <submittedName>
        <fullName evidence="1">Uncharacterized protein</fullName>
    </submittedName>
</protein>